<dbReference type="RefSeq" id="WP_114295807.1">
    <property type="nucleotide sequence ID" value="NZ_QPJT01000001.1"/>
</dbReference>
<proteinExistence type="predicted"/>
<sequence length="151" mass="17572">MSDLLKETAKDMLPELIETLETLSVEDKRTVLQALSDNLFCKYSKNYGHVAVELLSDGDCKHVNGGVGYILHYAEDAGNGYIWRDYWHTNIKKIIAKMKLEDAEYELAQRYEDIESLRKDFDYARQNPHLRSRVLRLENIIGDLQESFDKI</sequence>
<keyword evidence="2" id="KW-1185">Reference proteome</keyword>
<dbReference type="EMBL" id="QPJT01000001">
    <property type="protein sequence ID" value="RCX20849.1"/>
    <property type="molecule type" value="Genomic_DNA"/>
</dbReference>
<evidence type="ECO:0000313" key="1">
    <source>
        <dbReference type="EMBL" id="RCX20849.1"/>
    </source>
</evidence>
<comment type="caution">
    <text evidence="1">The sequence shown here is derived from an EMBL/GenBank/DDBJ whole genome shotgun (WGS) entry which is preliminary data.</text>
</comment>
<reference evidence="1 2" key="1">
    <citation type="submission" date="2018-07" db="EMBL/GenBank/DDBJ databases">
        <title>Genomic Encyclopedia of Type Strains, Phase IV (KMG-IV): sequencing the most valuable type-strain genomes for metagenomic binning, comparative biology and taxonomic classification.</title>
        <authorList>
            <person name="Goeker M."/>
        </authorList>
    </citation>
    <scope>NUCLEOTIDE SEQUENCE [LARGE SCALE GENOMIC DNA]</scope>
    <source>
        <strain evidence="1 2">DSM 27016</strain>
    </source>
</reference>
<organism evidence="1 2">
    <name type="scientific">Anaerobacterium chartisolvens</name>
    <dbReference type="NCBI Taxonomy" id="1297424"/>
    <lineage>
        <taxon>Bacteria</taxon>
        <taxon>Bacillati</taxon>
        <taxon>Bacillota</taxon>
        <taxon>Clostridia</taxon>
        <taxon>Eubacteriales</taxon>
        <taxon>Oscillospiraceae</taxon>
        <taxon>Anaerobacterium</taxon>
    </lineage>
</organism>
<protein>
    <submittedName>
        <fullName evidence="1">Uncharacterized protein</fullName>
    </submittedName>
</protein>
<dbReference type="Proteomes" id="UP000253034">
    <property type="component" value="Unassembled WGS sequence"/>
</dbReference>
<evidence type="ECO:0000313" key="2">
    <source>
        <dbReference type="Proteomes" id="UP000253034"/>
    </source>
</evidence>
<name>A0A369BH19_9FIRM</name>
<accession>A0A369BH19</accession>
<gene>
    <name evidence="1" type="ORF">DFR58_10151</name>
</gene>
<dbReference type="AlphaFoldDB" id="A0A369BH19"/>